<dbReference type="GeneID" id="22276961"/>
<feature type="region of interest" description="Disordered" evidence="1">
    <location>
        <begin position="23"/>
        <end position="106"/>
    </location>
</feature>
<protein>
    <submittedName>
        <fullName evidence="2">Uncharacterized protein</fullName>
    </submittedName>
</protein>
<dbReference type="RefSeq" id="YP_009099062.1">
    <property type="nucleotide sequence ID" value="NC_025423.1"/>
</dbReference>
<reference evidence="2" key="1">
    <citation type="journal article" date="2014" name="Virology">
        <title>The odd one out: Bacillus ACT bacteriophage CP-51 exhibits unusual properties compared to related Spounavirinae W.Ph. and Bastille.</title>
        <authorList>
            <person name="Klumpp J."/>
            <person name="Schmuki M."/>
            <person name="Sozhamannan S."/>
            <person name="Beyer W."/>
            <person name="Fouts D.E."/>
            <person name="Bernbach V."/>
            <person name="Calendar R."/>
            <person name="Loessner M.J."/>
        </authorList>
    </citation>
    <scope>NUCLEOTIDE SEQUENCE [LARGE SCALE GENOMIC DNA]</scope>
</reference>
<dbReference type="OrthoDB" id="30461at10239"/>
<keyword evidence="3" id="KW-1185">Reference proteome</keyword>
<sequence>MAVNTNPLDESITKSLDELDKLAEGVQKSTQDTTEALAKGLDNEDVAPEEVSEDSPEQGEEAPEQGEGAPEGEEAPAEDGDVDADTEAEEDANEDEPVEKSLEDTLKSNDGVRKALEVSEFLDELVKGLSTVLTGHSTELQKSIDSTNKSNEIIAKSMIGIVKSHQTILNSQTELSKSIAELSKRMMKVETTPAVRKSVPSANTKVLQKSFEASNGDAPKQEEGLSKSVAIGKLMSAVQGGQGDLSMDVLALESGANISDLSANAKLLLGSNN</sequence>
<organism evidence="2 3">
    <name type="scientific">Bacillus phage CP-51</name>
    <dbReference type="NCBI Taxonomy" id="1391188"/>
    <lineage>
        <taxon>Viruses</taxon>
        <taxon>Duplodnaviria</taxon>
        <taxon>Heunggongvirae</taxon>
        <taxon>Uroviricota</taxon>
        <taxon>Caudoviricetes</taxon>
        <taxon>Herelleviridae</taxon>
        <taxon>Spounavirinae</taxon>
        <taxon>Siminovitchvirus</taxon>
        <taxon>Siminovitchvirus CP51</taxon>
    </lineage>
</organism>
<name>A0A068EM96_9CAUD</name>
<evidence type="ECO:0000313" key="2">
    <source>
        <dbReference type="EMBL" id="AID50453.1"/>
    </source>
</evidence>
<evidence type="ECO:0000313" key="3">
    <source>
        <dbReference type="Proteomes" id="UP000027382"/>
    </source>
</evidence>
<proteinExistence type="predicted"/>
<feature type="compositionally biased region" description="Acidic residues" evidence="1">
    <location>
        <begin position="43"/>
        <end position="97"/>
    </location>
</feature>
<dbReference type="KEGG" id="vg:22276961"/>
<evidence type="ECO:0000256" key="1">
    <source>
        <dbReference type="SAM" id="MobiDB-lite"/>
    </source>
</evidence>
<dbReference type="Proteomes" id="UP000027382">
    <property type="component" value="Segment"/>
</dbReference>
<dbReference type="EMBL" id="KF554508">
    <property type="protein sequence ID" value="AID50453.1"/>
    <property type="molecule type" value="Genomic_DNA"/>
</dbReference>
<accession>A0A068EM96</accession>